<dbReference type="RefSeq" id="WP_010920342.1">
    <property type="nucleotide sequence ID" value="NC_011916.1"/>
</dbReference>
<dbReference type="InterPro" id="IPR040079">
    <property type="entry name" value="Glutathione_S-Trfase"/>
</dbReference>
<evidence type="ECO:0000313" key="3">
    <source>
        <dbReference type="Proteomes" id="UP000001364"/>
    </source>
</evidence>
<dbReference type="PATRIC" id="fig|565050.3.peg.2520"/>
<dbReference type="PhylomeDB" id="A0A0H3CA44"/>
<evidence type="ECO:0000313" key="2">
    <source>
        <dbReference type="EMBL" id="ACL96034.1"/>
    </source>
</evidence>
<dbReference type="InterPro" id="IPR036249">
    <property type="entry name" value="Thioredoxin-like_sf"/>
</dbReference>
<dbReference type="SFLD" id="SFLDG00358">
    <property type="entry name" value="Main_(cytGST)"/>
    <property type="match status" value="1"/>
</dbReference>
<dbReference type="EMBL" id="CP001340">
    <property type="protein sequence ID" value="ACL96034.1"/>
    <property type="molecule type" value="Genomic_DNA"/>
</dbReference>
<keyword evidence="3" id="KW-1185">Reference proteome</keyword>
<dbReference type="OrthoDB" id="9799538at2"/>
<dbReference type="AlphaFoldDB" id="A0A0H3CA44"/>
<dbReference type="Pfam" id="PF13409">
    <property type="entry name" value="GST_N_2"/>
    <property type="match status" value="1"/>
</dbReference>
<sequence>MELVIGTKRWSSWSLRPWLALKRAGVDFTELEVALRRGEATGDEIGCISPSRLAPALRDGDLVIWDSLAICEYLAERYPDAKLWPDDPVLRALGRSACAEMHSGFQALRGECPMALDEPPRKLDLSEATQKNVRRIVALWTGLLARSHGPFLLGDWSIADAFYTPVATRFRTYDVRLADYGDAGAAQGYSDRLLQTPEFLEWERAAQAG</sequence>
<dbReference type="RefSeq" id="YP_002517942.1">
    <property type="nucleotide sequence ID" value="NC_011916.1"/>
</dbReference>
<dbReference type="CDD" id="cd03194">
    <property type="entry name" value="GST_C_3"/>
    <property type="match status" value="1"/>
</dbReference>
<name>A0A0H3CA44_CAUVN</name>
<accession>A0A0H3CA44</accession>
<dbReference type="SFLD" id="SFLDS00019">
    <property type="entry name" value="Glutathione_Transferase_(cytos"/>
    <property type="match status" value="1"/>
</dbReference>
<dbReference type="Pfam" id="PF13410">
    <property type="entry name" value="GST_C_2"/>
    <property type="match status" value="1"/>
</dbReference>
<dbReference type="InterPro" id="IPR004045">
    <property type="entry name" value="Glutathione_S-Trfase_N"/>
</dbReference>
<reference evidence="2 3" key="1">
    <citation type="journal article" date="2010" name="J. Bacteriol.">
        <title>The genetic basis of laboratory adaptation in Caulobacter crescentus.</title>
        <authorList>
            <person name="Marks M.E."/>
            <person name="Castro-Rojas C.M."/>
            <person name="Teiling C."/>
            <person name="Du L."/>
            <person name="Kapatral V."/>
            <person name="Walunas T.L."/>
            <person name="Crosson S."/>
        </authorList>
    </citation>
    <scope>NUCLEOTIDE SEQUENCE [LARGE SCALE GENOMIC DNA]</scope>
    <source>
        <strain evidence="3">NA1000 / CB15N</strain>
    </source>
</reference>
<dbReference type="PANTHER" id="PTHR42673">
    <property type="entry name" value="MALEYLACETOACETATE ISOMERASE"/>
    <property type="match status" value="1"/>
</dbReference>
<dbReference type="CDD" id="cd03043">
    <property type="entry name" value="GST_N_1"/>
    <property type="match status" value="1"/>
</dbReference>
<dbReference type="KEGG" id="ccs:CCNA_02569"/>
<dbReference type="Proteomes" id="UP000001364">
    <property type="component" value="Chromosome"/>
</dbReference>
<keyword evidence="2" id="KW-0808">Transferase</keyword>
<dbReference type="Gene3D" id="3.40.30.10">
    <property type="entry name" value="Glutaredoxin"/>
    <property type="match status" value="1"/>
</dbReference>
<organism evidence="2 3">
    <name type="scientific">Caulobacter vibrioides (strain NA1000 / CB15N)</name>
    <name type="common">Caulobacter crescentus</name>
    <dbReference type="NCBI Taxonomy" id="565050"/>
    <lineage>
        <taxon>Bacteria</taxon>
        <taxon>Pseudomonadati</taxon>
        <taxon>Pseudomonadota</taxon>
        <taxon>Alphaproteobacteria</taxon>
        <taxon>Caulobacterales</taxon>
        <taxon>Caulobacteraceae</taxon>
        <taxon>Caulobacter</taxon>
    </lineage>
</organism>
<dbReference type="EC" id="2.5.1.18" evidence="2"/>
<dbReference type="GO" id="GO:0006559">
    <property type="term" value="P:L-phenylalanine catabolic process"/>
    <property type="evidence" value="ECO:0007669"/>
    <property type="project" value="TreeGrafter"/>
</dbReference>
<dbReference type="InterPro" id="IPR036282">
    <property type="entry name" value="Glutathione-S-Trfase_C_sf"/>
</dbReference>
<evidence type="ECO:0000259" key="1">
    <source>
        <dbReference type="PROSITE" id="PS50404"/>
    </source>
</evidence>
<proteinExistence type="predicted"/>
<dbReference type="GO" id="GO:0004364">
    <property type="term" value="F:glutathione transferase activity"/>
    <property type="evidence" value="ECO:0007669"/>
    <property type="project" value="UniProtKB-EC"/>
</dbReference>
<dbReference type="SUPFAM" id="SSF47616">
    <property type="entry name" value="GST C-terminal domain-like"/>
    <property type="match status" value="1"/>
</dbReference>
<dbReference type="PROSITE" id="PS50404">
    <property type="entry name" value="GST_NTER"/>
    <property type="match status" value="1"/>
</dbReference>
<feature type="domain" description="GST N-terminal" evidence="1">
    <location>
        <begin position="1"/>
        <end position="82"/>
    </location>
</feature>
<dbReference type="SUPFAM" id="SSF52833">
    <property type="entry name" value="Thioredoxin-like"/>
    <property type="match status" value="1"/>
</dbReference>
<dbReference type="Gene3D" id="1.20.1050.10">
    <property type="match status" value="1"/>
</dbReference>
<dbReference type="PANTHER" id="PTHR42673:SF4">
    <property type="entry name" value="MALEYLACETOACETATE ISOMERASE"/>
    <property type="match status" value="1"/>
</dbReference>
<dbReference type="GO" id="GO:0006749">
    <property type="term" value="P:glutathione metabolic process"/>
    <property type="evidence" value="ECO:0007669"/>
    <property type="project" value="TreeGrafter"/>
</dbReference>
<gene>
    <name evidence="2" type="ordered locus">CCNA_02569</name>
</gene>
<dbReference type="HOGENOM" id="CLU_070658_0_0_5"/>
<dbReference type="SMR" id="A0A0H3CA44"/>
<dbReference type="GeneID" id="7332919"/>
<protein>
    <submittedName>
        <fullName evidence="2">Glutathione S-transferase</fullName>
        <ecNumber evidence="2">2.5.1.18</ecNumber>
    </submittedName>
</protein>
<dbReference type="GO" id="GO:0016034">
    <property type="term" value="F:maleylacetoacetate isomerase activity"/>
    <property type="evidence" value="ECO:0007669"/>
    <property type="project" value="TreeGrafter"/>
</dbReference>